<proteinExistence type="predicted"/>
<evidence type="ECO:0000256" key="2">
    <source>
        <dbReference type="ARBA" id="ARBA00023163"/>
    </source>
</evidence>
<evidence type="ECO:0000256" key="1">
    <source>
        <dbReference type="ARBA" id="ARBA00023015"/>
    </source>
</evidence>
<protein>
    <submittedName>
        <fullName evidence="4">Uncharacterized protein</fullName>
    </submittedName>
</protein>
<dbReference type="EMBL" id="UZAL01048285">
    <property type="protein sequence ID" value="VDP85516.1"/>
    <property type="molecule type" value="Genomic_DNA"/>
</dbReference>
<dbReference type="AlphaFoldDB" id="A0A183Q539"/>
<keyword evidence="3" id="KW-0675">Receptor</keyword>
<reference evidence="4 5" key="1">
    <citation type="submission" date="2018-11" db="EMBL/GenBank/DDBJ databases">
        <authorList>
            <consortium name="Pathogen Informatics"/>
        </authorList>
    </citation>
    <scope>NUCLEOTIDE SEQUENCE [LARGE SCALE GENOMIC DNA]</scope>
    <source>
        <strain>Denwood</strain>
        <strain evidence="5">Zambia</strain>
    </source>
</reference>
<dbReference type="Proteomes" id="UP000269396">
    <property type="component" value="Unassembled WGS sequence"/>
</dbReference>
<keyword evidence="2" id="KW-0804">Transcription</keyword>
<sequence length="41" mass="4992">MQELKHYAELVPGFMNLSINDREIMLNLHYLDLLSFRLAWR</sequence>
<keyword evidence="5" id="KW-1185">Reference proteome</keyword>
<dbReference type="InterPro" id="IPR035500">
    <property type="entry name" value="NHR-like_dom_sf"/>
</dbReference>
<evidence type="ECO:0000256" key="3">
    <source>
        <dbReference type="ARBA" id="ARBA00023170"/>
    </source>
</evidence>
<dbReference type="Gene3D" id="1.10.565.10">
    <property type="entry name" value="Retinoid X Receptor"/>
    <property type="match status" value="1"/>
</dbReference>
<accession>A0A183Q539</accession>
<name>A0A183Q539_9TREM</name>
<organism evidence="4 5">
    <name type="scientific">Schistosoma mattheei</name>
    <dbReference type="NCBI Taxonomy" id="31246"/>
    <lineage>
        <taxon>Eukaryota</taxon>
        <taxon>Metazoa</taxon>
        <taxon>Spiralia</taxon>
        <taxon>Lophotrochozoa</taxon>
        <taxon>Platyhelminthes</taxon>
        <taxon>Trematoda</taxon>
        <taxon>Digenea</taxon>
        <taxon>Strigeidida</taxon>
        <taxon>Schistosomatoidea</taxon>
        <taxon>Schistosomatidae</taxon>
        <taxon>Schistosoma</taxon>
    </lineage>
</organism>
<keyword evidence="1" id="KW-0805">Transcription regulation</keyword>
<gene>
    <name evidence="4" type="ORF">SMTD_LOCUS21725</name>
</gene>
<evidence type="ECO:0000313" key="5">
    <source>
        <dbReference type="Proteomes" id="UP000269396"/>
    </source>
</evidence>
<dbReference type="SUPFAM" id="SSF48508">
    <property type="entry name" value="Nuclear receptor ligand-binding domain"/>
    <property type="match status" value="1"/>
</dbReference>
<evidence type="ECO:0000313" key="4">
    <source>
        <dbReference type="EMBL" id="VDP85516.1"/>
    </source>
</evidence>